<reference evidence="2" key="1">
    <citation type="submission" date="2020-05" db="EMBL/GenBank/DDBJ databases">
        <authorList>
            <person name="Chiriac C."/>
            <person name="Salcher M."/>
            <person name="Ghai R."/>
            <person name="Kavagutti S V."/>
        </authorList>
    </citation>
    <scope>NUCLEOTIDE SEQUENCE</scope>
</reference>
<dbReference type="InterPro" id="IPR013108">
    <property type="entry name" value="Amidohydro_3"/>
</dbReference>
<sequence>MAHDLIIRNGTVVDGTGSDGVRADVAVDGDRITAVGDLSAATARREIDASGLVVTPGFIDLHTHLDAQVAWDPLMTSSSWHGVTTVLMGNCGVTFAPVKPEDRVFLAEMMESVEDVPRDAILEGMSWDWETYPQYLDAVQQMAPALNVVGMVGHCAMRYHVMGERALTDEPPTPAELERMRAIAEESVAGGAVGFSTSRILLHVVPDGRYVPGTLAPIDEYLAIADGMNAAGGGLFQAVNDFATKAEHEFTLLREMARACGDVLFSGGAGNGGNSGVEMFGRFLDDVNANDGRMTLATQTRPSGSLCGLAQVSPVKGKRWKALLALPTLADRVAALKDPAIRAELVAEGLEKGMWYDPNFIHPLGTGPSPDYHEEGGDSLADLAAKQGRHPVEVIIDRLIESDGHELFNTWFFNRNVTGLKQLLTFDHVAPGLADTGAHAGQICDADMGTHYLSYWSRDRGLAPFGDAVRRITSMPAQVLGLVGRGTVTVGSYADLNVFDVDRLASEHPTYANDFPNGAGRLKIQARGYAATIVNGQIVTEQGTNTGARPGRVIREFHRG</sequence>
<feature type="domain" description="Amidohydrolase 3" evidence="1">
    <location>
        <begin position="45"/>
        <end position="539"/>
    </location>
</feature>
<evidence type="ECO:0000313" key="2">
    <source>
        <dbReference type="EMBL" id="CAB4572030.1"/>
    </source>
</evidence>
<dbReference type="PANTHER" id="PTHR11647">
    <property type="entry name" value="HYDRANTOINASE/DIHYDROPYRIMIDINASE FAMILY MEMBER"/>
    <property type="match status" value="1"/>
</dbReference>
<dbReference type="Gene3D" id="3.30.1490.130">
    <property type="entry name" value="D-aminoacylase. Domain 3"/>
    <property type="match status" value="1"/>
</dbReference>
<dbReference type="SUPFAM" id="SSF51556">
    <property type="entry name" value="Metallo-dependent hydrolases"/>
    <property type="match status" value="1"/>
</dbReference>
<organism evidence="2">
    <name type="scientific">freshwater metagenome</name>
    <dbReference type="NCBI Taxonomy" id="449393"/>
    <lineage>
        <taxon>unclassified sequences</taxon>
        <taxon>metagenomes</taxon>
        <taxon>ecological metagenomes</taxon>
    </lineage>
</organism>
<dbReference type="GO" id="GO:0016811">
    <property type="term" value="F:hydrolase activity, acting on carbon-nitrogen (but not peptide) bonds, in linear amides"/>
    <property type="evidence" value="ECO:0007669"/>
    <property type="project" value="InterPro"/>
</dbReference>
<dbReference type="SUPFAM" id="SSF51338">
    <property type="entry name" value="Composite domain of metallo-dependent hydrolases"/>
    <property type="match status" value="1"/>
</dbReference>
<accession>A0A6J6E611</accession>
<dbReference type="GO" id="GO:0005829">
    <property type="term" value="C:cytosol"/>
    <property type="evidence" value="ECO:0007669"/>
    <property type="project" value="TreeGrafter"/>
</dbReference>
<dbReference type="Gene3D" id="3.20.20.140">
    <property type="entry name" value="Metal-dependent hydrolases"/>
    <property type="match status" value="2"/>
</dbReference>
<dbReference type="InterPro" id="IPR032466">
    <property type="entry name" value="Metal_Hydrolase"/>
</dbReference>
<gene>
    <name evidence="2" type="ORF">UFOPK1493_02466</name>
</gene>
<dbReference type="AlphaFoldDB" id="A0A6J6E611"/>
<dbReference type="PANTHER" id="PTHR11647:SF1">
    <property type="entry name" value="COLLAPSIN RESPONSE MEDIATOR PROTEIN"/>
    <property type="match status" value="1"/>
</dbReference>
<dbReference type="InterPro" id="IPR011059">
    <property type="entry name" value="Metal-dep_hydrolase_composite"/>
</dbReference>
<evidence type="ECO:0000259" key="1">
    <source>
        <dbReference type="Pfam" id="PF07969"/>
    </source>
</evidence>
<dbReference type="InterPro" id="IPR050378">
    <property type="entry name" value="Metallo-dep_Hydrolases_sf"/>
</dbReference>
<dbReference type="Gene3D" id="2.30.40.10">
    <property type="entry name" value="Urease, subunit C, domain 1"/>
    <property type="match status" value="1"/>
</dbReference>
<dbReference type="EMBL" id="CAEZSR010000101">
    <property type="protein sequence ID" value="CAB4572030.1"/>
    <property type="molecule type" value="Genomic_DNA"/>
</dbReference>
<name>A0A6J6E611_9ZZZZ</name>
<proteinExistence type="predicted"/>
<protein>
    <submittedName>
        <fullName evidence="2">Unannotated protein</fullName>
    </submittedName>
</protein>
<dbReference type="InterPro" id="IPR023100">
    <property type="entry name" value="D-aminoacylase_insert_dom_sf"/>
</dbReference>
<dbReference type="GO" id="GO:0016812">
    <property type="term" value="F:hydrolase activity, acting on carbon-nitrogen (but not peptide) bonds, in cyclic amides"/>
    <property type="evidence" value="ECO:0007669"/>
    <property type="project" value="TreeGrafter"/>
</dbReference>
<dbReference type="Pfam" id="PF07969">
    <property type="entry name" value="Amidohydro_3"/>
    <property type="match status" value="1"/>
</dbReference>